<dbReference type="Proteomes" id="UP001056539">
    <property type="component" value="Chromosome"/>
</dbReference>
<evidence type="ECO:0000313" key="2">
    <source>
        <dbReference type="Proteomes" id="UP001056539"/>
    </source>
</evidence>
<accession>A0AAX3BCK1</accession>
<evidence type="ECO:0008006" key="3">
    <source>
        <dbReference type="Google" id="ProtNLM"/>
    </source>
</evidence>
<reference evidence="1" key="1">
    <citation type="submission" date="2021-04" db="EMBL/GenBank/DDBJ databases">
        <authorList>
            <person name="Postec A."/>
        </authorList>
    </citation>
    <scope>NUCLEOTIDE SEQUENCE</scope>
    <source>
        <strain evidence="1">F1F22</strain>
    </source>
</reference>
<name>A0AAX3BCK1_9SPIR</name>
<evidence type="ECO:0000313" key="1">
    <source>
        <dbReference type="EMBL" id="URA09885.1"/>
    </source>
</evidence>
<keyword evidence="2" id="KW-1185">Reference proteome</keyword>
<sequence>MWRVLLVLCAVVLLWAEDGLLLGGWVRAGGGGVVQLDRNGTFSNWAYAGQTTWRLSAANLDTEYARFEFSGDLSLLQGVMTNLASSSIRWQVGEEAILTAELRKFLVMVKPWWGDVILGRQLVRWGEGVVFSPLDFFTSLDMMDVGLSRLGVDAVRVKIPLGQTGFGEAIGLVHSSWTNSTAGSRVGVAMGSWYTTLAAFYRGREKEWIGGVSLKGDLGPAWYTEVVYHHATNDKNSFWHGMIGMDYSWEKKWILRLEYATHTLETTNFTLFEQYTLPVYPFLSRHYASLQFLFLPTMIDTFSLTLVANLDDKETLWWQKGQWWIVSYTRNLYQNVHLLTWLRYQTDMAGIETERKGLWSFLVSVEVKY</sequence>
<dbReference type="AlphaFoldDB" id="A0AAX3BCK1"/>
<protein>
    <recommendedName>
        <fullName evidence="3">DUF5723 domain-containing protein</fullName>
    </recommendedName>
</protein>
<dbReference type="RefSeq" id="WP_271435017.1">
    <property type="nucleotide sequence ID" value="NZ_CP073355.1"/>
</dbReference>
<proteinExistence type="predicted"/>
<dbReference type="EMBL" id="CP073355">
    <property type="protein sequence ID" value="URA09885.1"/>
    <property type="molecule type" value="Genomic_DNA"/>
</dbReference>
<dbReference type="KEGG" id="taqu:KDW03_10425"/>
<organism evidence="1 2">
    <name type="scientific">Thermospira aquatica</name>
    <dbReference type="NCBI Taxonomy" id="2828656"/>
    <lineage>
        <taxon>Bacteria</taxon>
        <taxon>Pseudomonadati</taxon>
        <taxon>Spirochaetota</taxon>
        <taxon>Spirochaetia</taxon>
        <taxon>Brevinematales</taxon>
        <taxon>Thermospiraceae</taxon>
        <taxon>Thermospira</taxon>
    </lineage>
</organism>
<reference evidence="1" key="2">
    <citation type="submission" date="2022-06" db="EMBL/GenBank/DDBJ databases">
        <title>Thermospira aquatica gen. nov., sp. nov.</title>
        <authorList>
            <person name="Ben Ali Gam Z."/>
            <person name="Labat M."/>
        </authorList>
    </citation>
    <scope>NUCLEOTIDE SEQUENCE</scope>
    <source>
        <strain evidence="1">F1F22</strain>
    </source>
</reference>
<gene>
    <name evidence="1" type="ORF">KDW03_10425</name>
</gene>